<name>A0A388KEM4_CHABU</name>
<dbReference type="PROSITE" id="PS00217">
    <property type="entry name" value="SUGAR_TRANSPORT_2"/>
    <property type="match status" value="1"/>
</dbReference>
<organism evidence="8 9">
    <name type="scientific">Chara braunii</name>
    <name type="common">Braun's stonewort</name>
    <dbReference type="NCBI Taxonomy" id="69332"/>
    <lineage>
        <taxon>Eukaryota</taxon>
        <taxon>Viridiplantae</taxon>
        <taxon>Streptophyta</taxon>
        <taxon>Charophyceae</taxon>
        <taxon>Charales</taxon>
        <taxon>Characeae</taxon>
        <taxon>Chara</taxon>
    </lineage>
</organism>
<gene>
    <name evidence="8" type="ORF">CBR_g3059</name>
</gene>
<dbReference type="EMBL" id="BFEA01000101">
    <property type="protein sequence ID" value="GBG68515.1"/>
    <property type="molecule type" value="Genomic_DNA"/>
</dbReference>
<dbReference type="STRING" id="69332.A0A388KEM4"/>
<comment type="subcellular location">
    <subcellularLocation>
        <location evidence="1">Membrane</location>
        <topology evidence="1">Multi-pass membrane protein</topology>
    </subcellularLocation>
</comment>
<dbReference type="Gene3D" id="1.20.1250.20">
    <property type="entry name" value="MFS general substrate transporter like domains"/>
    <property type="match status" value="2"/>
</dbReference>
<dbReference type="GO" id="GO:0022857">
    <property type="term" value="F:transmembrane transporter activity"/>
    <property type="evidence" value="ECO:0007669"/>
    <property type="project" value="InterPro"/>
</dbReference>
<feature type="transmembrane region" description="Helical" evidence="6">
    <location>
        <begin position="745"/>
        <end position="766"/>
    </location>
</feature>
<feature type="transmembrane region" description="Helical" evidence="6">
    <location>
        <begin position="613"/>
        <end position="635"/>
    </location>
</feature>
<keyword evidence="2 6" id="KW-0812">Transmembrane</keyword>
<evidence type="ECO:0000313" key="8">
    <source>
        <dbReference type="EMBL" id="GBG68515.1"/>
    </source>
</evidence>
<keyword evidence="3 6" id="KW-1133">Transmembrane helix</keyword>
<accession>A0A388KEM4</accession>
<dbReference type="Gramene" id="GBG68515">
    <property type="protein sequence ID" value="GBG68515"/>
    <property type="gene ID" value="CBR_g3059"/>
</dbReference>
<feature type="compositionally biased region" description="Basic and acidic residues" evidence="5">
    <location>
        <begin position="478"/>
        <end position="487"/>
    </location>
</feature>
<keyword evidence="4 6" id="KW-0472">Membrane</keyword>
<dbReference type="Proteomes" id="UP000265515">
    <property type="component" value="Unassembled WGS sequence"/>
</dbReference>
<feature type="transmembrane region" description="Helical" evidence="6">
    <location>
        <begin position="778"/>
        <end position="800"/>
    </location>
</feature>
<feature type="domain" description="Major facilitator superfamily (MFS) profile" evidence="7">
    <location>
        <begin position="206"/>
        <end position="830"/>
    </location>
</feature>
<dbReference type="PANTHER" id="PTHR24064">
    <property type="entry name" value="SOLUTE CARRIER FAMILY 22 MEMBER"/>
    <property type="match status" value="1"/>
</dbReference>
<evidence type="ECO:0000256" key="1">
    <source>
        <dbReference type="ARBA" id="ARBA00004141"/>
    </source>
</evidence>
<protein>
    <recommendedName>
        <fullName evidence="7">Major facilitator superfamily (MFS) profile domain-containing protein</fullName>
    </recommendedName>
</protein>
<dbReference type="OMA" id="SLEWMPT"/>
<sequence>MDTPTGSSLPGSGLEVGSRSGSGSARETGGIESGKLAEVFRPSDPVEDPETCPDVGGQEKEELTIDKVLVLHVGEFGFGQFWNFALAAMSWVIVSLMTLVMMFTEKDGQWTCVTLTAPPLARPPPPPIVALSPAVALLRPPLLPPFPPPPNLMQNLSNSSSQMLIPNENCTWGNFSGPNGTICSRLDSQNQVQGRPIEQTTPRPRFYEECTSSSSICSLNGSQWEWVDDGKHSIVSEFDLICSDEYKSGISGSLFFVGRLLGGGFFGSLADGMLGRRGTLITATAVAGTFSLLSSFSPAFAMYAVFRLMAGFGCGGIGSNAFVLATEPIGPSHRSTLGMSTMYFYSLGVMILALLGFLFRSWRHVMIAVSIPSLVYSIVCRHFLIESPRWLLVWERGDEALNILKKMAQRNGKSIPPSVTLTLTAKCKPGEVQSDPLSELNASPPQPGQPPTTGPMLGSGHLHDLQPQRPDSAASMPREARGFKLDFESPVVSKPAPPAGTGGSDIKDQPTGSSEIVGPSDPHPPQQKGASVSDSQTVPGDSHIPVQESAGAANGEQPLPVSSRRSSRHSVQEMWDKLTKPPMAQNPALREVYHHHHRGLKDIMLNRRARHRLVALSILWLTCSLLYYGLALSSVNLGNNVYLQTFLNGLVEIPSFLIATMLVRRLGRKRCVVGGIVLGALSSFFCALSPLMVPSHGNSDNNSTVCSDNRSSELLSNLSASVDCSGVVDGNVDEKAEKIRQTLRVISAMIGYMGIAATYTVTYVYTSELFPTEIRATAMAFTGQIGQIGSACAPFVVLLARHNKSLPYLVFGSLGIISAFLISPLPETRKQDLPEVMEEDRTGSSRCHCWNR</sequence>
<evidence type="ECO:0000256" key="6">
    <source>
        <dbReference type="SAM" id="Phobius"/>
    </source>
</evidence>
<feature type="transmembrane region" description="Helical" evidence="6">
    <location>
        <begin position="302"/>
        <end position="325"/>
    </location>
</feature>
<keyword evidence="9" id="KW-1185">Reference proteome</keyword>
<dbReference type="InterPro" id="IPR005829">
    <property type="entry name" value="Sugar_transporter_CS"/>
</dbReference>
<evidence type="ECO:0000313" key="9">
    <source>
        <dbReference type="Proteomes" id="UP000265515"/>
    </source>
</evidence>
<feature type="transmembrane region" description="Helical" evidence="6">
    <location>
        <begin position="278"/>
        <end position="296"/>
    </location>
</feature>
<feature type="transmembrane region" description="Helical" evidence="6">
    <location>
        <begin position="806"/>
        <end position="825"/>
    </location>
</feature>
<feature type="compositionally biased region" description="Pro residues" evidence="5">
    <location>
        <begin position="444"/>
        <end position="453"/>
    </location>
</feature>
<comment type="caution">
    <text evidence="8">The sequence shown here is derived from an EMBL/GenBank/DDBJ whole genome shotgun (WGS) entry which is preliminary data.</text>
</comment>
<evidence type="ECO:0000256" key="4">
    <source>
        <dbReference type="ARBA" id="ARBA00023136"/>
    </source>
</evidence>
<dbReference type="InterPro" id="IPR036259">
    <property type="entry name" value="MFS_trans_sf"/>
</dbReference>
<dbReference type="AlphaFoldDB" id="A0A388KEM4"/>
<reference evidence="8 9" key="1">
    <citation type="journal article" date="2018" name="Cell">
        <title>The Chara Genome: Secondary Complexity and Implications for Plant Terrestrialization.</title>
        <authorList>
            <person name="Nishiyama T."/>
            <person name="Sakayama H."/>
            <person name="Vries J.D."/>
            <person name="Buschmann H."/>
            <person name="Saint-Marcoux D."/>
            <person name="Ullrich K.K."/>
            <person name="Haas F.B."/>
            <person name="Vanderstraeten L."/>
            <person name="Becker D."/>
            <person name="Lang D."/>
            <person name="Vosolsobe S."/>
            <person name="Rombauts S."/>
            <person name="Wilhelmsson P.K.I."/>
            <person name="Janitza P."/>
            <person name="Kern R."/>
            <person name="Heyl A."/>
            <person name="Rumpler F."/>
            <person name="Villalobos L.I.A.C."/>
            <person name="Clay J.M."/>
            <person name="Skokan R."/>
            <person name="Toyoda A."/>
            <person name="Suzuki Y."/>
            <person name="Kagoshima H."/>
            <person name="Schijlen E."/>
            <person name="Tajeshwar N."/>
            <person name="Catarino B."/>
            <person name="Hetherington A.J."/>
            <person name="Saltykova A."/>
            <person name="Bonnot C."/>
            <person name="Breuninger H."/>
            <person name="Symeonidi A."/>
            <person name="Radhakrishnan G.V."/>
            <person name="Van Nieuwerburgh F."/>
            <person name="Deforce D."/>
            <person name="Chang C."/>
            <person name="Karol K.G."/>
            <person name="Hedrich R."/>
            <person name="Ulvskov P."/>
            <person name="Glockner G."/>
            <person name="Delwiche C.F."/>
            <person name="Petrasek J."/>
            <person name="Van de Peer Y."/>
            <person name="Friml J."/>
            <person name="Beilby M."/>
            <person name="Dolan L."/>
            <person name="Kohara Y."/>
            <person name="Sugano S."/>
            <person name="Fujiyama A."/>
            <person name="Delaux P.-M."/>
            <person name="Quint M."/>
            <person name="TheiBen G."/>
            <person name="Hagemann M."/>
            <person name="Harholt J."/>
            <person name="Dunand C."/>
            <person name="Zachgo S."/>
            <person name="Langdale J."/>
            <person name="Maumus F."/>
            <person name="Straeten D.V.D."/>
            <person name="Gould S.B."/>
            <person name="Rensing S.A."/>
        </authorList>
    </citation>
    <scope>NUCLEOTIDE SEQUENCE [LARGE SCALE GENOMIC DNA]</scope>
    <source>
        <strain evidence="8 9">S276</strain>
    </source>
</reference>
<dbReference type="Pfam" id="PF00083">
    <property type="entry name" value="Sugar_tr"/>
    <property type="match status" value="1"/>
</dbReference>
<feature type="region of interest" description="Disordered" evidence="5">
    <location>
        <begin position="430"/>
        <end position="571"/>
    </location>
</feature>
<evidence type="ECO:0000256" key="5">
    <source>
        <dbReference type="SAM" id="MobiDB-lite"/>
    </source>
</evidence>
<evidence type="ECO:0000256" key="2">
    <source>
        <dbReference type="ARBA" id="ARBA00022692"/>
    </source>
</evidence>
<feature type="transmembrane region" description="Helical" evidence="6">
    <location>
        <begin position="641"/>
        <end position="659"/>
    </location>
</feature>
<dbReference type="SUPFAM" id="SSF103473">
    <property type="entry name" value="MFS general substrate transporter"/>
    <property type="match status" value="1"/>
</dbReference>
<dbReference type="InterPro" id="IPR005828">
    <property type="entry name" value="MFS_sugar_transport-like"/>
</dbReference>
<feature type="transmembrane region" description="Helical" evidence="6">
    <location>
        <begin position="81"/>
        <end position="103"/>
    </location>
</feature>
<dbReference type="GO" id="GO:0016020">
    <property type="term" value="C:membrane"/>
    <property type="evidence" value="ECO:0007669"/>
    <property type="project" value="UniProtKB-SubCell"/>
</dbReference>
<dbReference type="InterPro" id="IPR020846">
    <property type="entry name" value="MFS_dom"/>
</dbReference>
<feature type="compositionally biased region" description="Polar residues" evidence="5">
    <location>
        <begin position="1"/>
        <end position="10"/>
    </location>
</feature>
<feature type="transmembrane region" description="Helical" evidence="6">
    <location>
        <begin position="337"/>
        <end position="359"/>
    </location>
</feature>
<evidence type="ECO:0000259" key="7">
    <source>
        <dbReference type="PROSITE" id="PS50850"/>
    </source>
</evidence>
<proteinExistence type="predicted"/>
<dbReference type="PROSITE" id="PS50850">
    <property type="entry name" value="MFS"/>
    <property type="match status" value="1"/>
</dbReference>
<feature type="compositionally biased region" description="Polar residues" evidence="5">
    <location>
        <begin position="528"/>
        <end position="539"/>
    </location>
</feature>
<evidence type="ECO:0000256" key="3">
    <source>
        <dbReference type="ARBA" id="ARBA00022989"/>
    </source>
</evidence>
<dbReference type="OrthoDB" id="3936150at2759"/>
<feature type="region of interest" description="Disordered" evidence="5">
    <location>
        <begin position="1"/>
        <end position="57"/>
    </location>
</feature>